<evidence type="ECO:0000256" key="1">
    <source>
        <dbReference type="SAM" id="MobiDB-lite"/>
    </source>
</evidence>
<accession>A0A481YUB6</accession>
<name>A0A481YUB6_9VIRU</name>
<proteinExistence type="predicted"/>
<evidence type="ECO:0008006" key="3">
    <source>
        <dbReference type="Google" id="ProtNLM"/>
    </source>
</evidence>
<dbReference type="SUPFAM" id="SSF53300">
    <property type="entry name" value="vWA-like"/>
    <property type="match status" value="1"/>
</dbReference>
<protein>
    <recommendedName>
        <fullName evidence="3">VWFA domain-containing protein</fullName>
    </recommendedName>
</protein>
<dbReference type="EMBL" id="MK500336">
    <property type="protein sequence ID" value="QBK86798.1"/>
    <property type="molecule type" value="Genomic_DNA"/>
</dbReference>
<sequence length="325" mass="36055">MSCQPATFDAPPAYDPGLGLQYGILDWDQQAADALVATLERLEISSLFSCRIKFIQGAKMVFALDDSGSMNSPSDDPNSNTRWDELRNFICDALSIYGGVCVGVDFYFLNRGCILQPDGTYAAGFYPSVDHPYGTMDPNLPKPYAQNVKTFAQVDRLFDIKPGPHDLTPLSDTFEMVKTHNADIDCELIINTVTDGEPGVGWNSPNPDDLERFGRVVTDINETTFCNFRLCTNSDRTVKKYNEWDVGKPRVDVNDDYKKERVEVKERKGIDMTPGEYLLKCTLGAADKTPGAENFDKWDEDTPAPKPRATQRRPPGSGGCGCTVM</sequence>
<reference evidence="2" key="1">
    <citation type="journal article" date="2019" name="MBio">
        <title>Virus Genomes from Deep Sea Sediments Expand the Ocean Megavirome and Support Independent Origins of Viral Gigantism.</title>
        <authorList>
            <person name="Backstrom D."/>
            <person name="Yutin N."/>
            <person name="Jorgensen S.L."/>
            <person name="Dharamshi J."/>
            <person name="Homa F."/>
            <person name="Zaremba-Niedwiedzka K."/>
            <person name="Spang A."/>
            <person name="Wolf Y.I."/>
            <person name="Koonin E.V."/>
            <person name="Ettema T.J."/>
        </authorList>
    </citation>
    <scope>NUCLEOTIDE SEQUENCE</scope>
</reference>
<dbReference type="InterPro" id="IPR036465">
    <property type="entry name" value="vWFA_dom_sf"/>
</dbReference>
<organism evidence="2">
    <name type="scientific">Marseillevirus LCMAC103</name>
    <dbReference type="NCBI Taxonomy" id="2506604"/>
    <lineage>
        <taxon>Viruses</taxon>
        <taxon>Varidnaviria</taxon>
        <taxon>Bamfordvirae</taxon>
        <taxon>Nucleocytoviricota</taxon>
        <taxon>Megaviricetes</taxon>
        <taxon>Pimascovirales</taxon>
        <taxon>Pimascovirales incertae sedis</taxon>
        <taxon>Marseilleviridae</taxon>
    </lineage>
</organism>
<evidence type="ECO:0000313" key="2">
    <source>
        <dbReference type="EMBL" id="QBK86798.1"/>
    </source>
</evidence>
<feature type="region of interest" description="Disordered" evidence="1">
    <location>
        <begin position="290"/>
        <end position="325"/>
    </location>
</feature>
<feature type="compositionally biased region" description="Gly residues" evidence="1">
    <location>
        <begin position="316"/>
        <end position="325"/>
    </location>
</feature>
<gene>
    <name evidence="2" type="ORF">LCMAC103_01300</name>
</gene>